<dbReference type="PROSITE" id="PS51257">
    <property type="entry name" value="PROKAR_LIPOPROTEIN"/>
    <property type="match status" value="1"/>
</dbReference>
<evidence type="ECO:0000256" key="2">
    <source>
        <dbReference type="SAM" id="SignalP"/>
    </source>
</evidence>
<reference evidence="4 5" key="1">
    <citation type="submission" date="2017-05" db="EMBL/GenBank/DDBJ databases">
        <authorList>
            <person name="Varghese N."/>
            <person name="Submissions S."/>
        </authorList>
    </citation>
    <scope>NUCLEOTIDE SEQUENCE [LARGE SCALE GENOMIC DNA]</scope>
    <source>
        <strain evidence="4 5">DSM 21985</strain>
    </source>
</reference>
<proteinExistence type="inferred from homology"/>
<dbReference type="AlphaFoldDB" id="A0A521EXH1"/>
<evidence type="ECO:0000259" key="3">
    <source>
        <dbReference type="PROSITE" id="PS51762"/>
    </source>
</evidence>
<gene>
    <name evidence="4" type="ORF">SAMN06265219_11420</name>
</gene>
<dbReference type="Proteomes" id="UP000317557">
    <property type="component" value="Unassembled WGS sequence"/>
</dbReference>
<dbReference type="EMBL" id="FXTP01000014">
    <property type="protein sequence ID" value="SMO88644.1"/>
    <property type="molecule type" value="Genomic_DNA"/>
</dbReference>
<evidence type="ECO:0000313" key="4">
    <source>
        <dbReference type="EMBL" id="SMO88644.1"/>
    </source>
</evidence>
<name>A0A521EXH1_9BACT</name>
<dbReference type="GO" id="GO:0004553">
    <property type="term" value="F:hydrolase activity, hydrolyzing O-glycosyl compounds"/>
    <property type="evidence" value="ECO:0007669"/>
    <property type="project" value="InterPro"/>
</dbReference>
<dbReference type="InterPro" id="IPR000757">
    <property type="entry name" value="Beta-glucanase-like"/>
</dbReference>
<dbReference type="InterPro" id="IPR050546">
    <property type="entry name" value="Glycosyl_Hydrlase_16"/>
</dbReference>
<sequence>MKLIYILLIGVPLLAACTATTDTTENYELVWSDEFNSTELDTSKWDFNTGTGAEIGLIGWGNNELQYYREGNNNVSVTDGNLVIEARKENYSDMEYTSAKLVTQNKAAWKYGKVEVRAKVPETQGIWPAIWMMPTESAYGNWPRSGEIDLMELLGHQPDTVYGTAHFGNSFEDRGHFTKAITLEGGENFSNAFHTYAVEWKPDTLKWFLDGDQYHTMSSSDIKPYNWPFDKPFYLILNVAVGGNWPGNPDETTRLPQQMKVDYVRVYQKAGN</sequence>
<protein>
    <submittedName>
        <fullName evidence="4">Beta-glucanase, GH16 family</fullName>
    </submittedName>
</protein>
<keyword evidence="5" id="KW-1185">Reference proteome</keyword>
<dbReference type="RefSeq" id="WP_142455479.1">
    <property type="nucleotide sequence ID" value="NZ_FXTP01000014.1"/>
</dbReference>
<dbReference type="GO" id="GO:0005975">
    <property type="term" value="P:carbohydrate metabolic process"/>
    <property type="evidence" value="ECO:0007669"/>
    <property type="project" value="InterPro"/>
</dbReference>
<keyword evidence="2" id="KW-0732">Signal</keyword>
<feature type="chain" id="PRO_5022079887" evidence="2">
    <location>
        <begin position="22"/>
        <end position="272"/>
    </location>
</feature>
<dbReference type="PANTHER" id="PTHR10963">
    <property type="entry name" value="GLYCOSYL HYDROLASE-RELATED"/>
    <property type="match status" value="1"/>
</dbReference>
<dbReference type="PROSITE" id="PS51762">
    <property type="entry name" value="GH16_2"/>
    <property type="match status" value="1"/>
</dbReference>
<dbReference type="Pfam" id="PF00722">
    <property type="entry name" value="Glyco_hydro_16"/>
    <property type="match status" value="1"/>
</dbReference>
<dbReference type="SUPFAM" id="SSF49899">
    <property type="entry name" value="Concanavalin A-like lectins/glucanases"/>
    <property type="match status" value="1"/>
</dbReference>
<feature type="domain" description="GH16" evidence="3">
    <location>
        <begin position="20"/>
        <end position="272"/>
    </location>
</feature>
<dbReference type="Gene3D" id="2.60.120.200">
    <property type="match status" value="1"/>
</dbReference>
<dbReference type="InterPro" id="IPR013320">
    <property type="entry name" value="ConA-like_dom_sf"/>
</dbReference>
<dbReference type="PANTHER" id="PTHR10963:SF55">
    <property type="entry name" value="GLYCOSIDE HYDROLASE FAMILY 16 PROTEIN"/>
    <property type="match status" value="1"/>
</dbReference>
<feature type="signal peptide" evidence="2">
    <location>
        <begin position="1"/>
        <end position="21"/>
    </location>
</feature>
<dbReference type="OrthoDB" id="9809583at2"/>
<organism evidence="4 5">
    <name type="scientific">Gracilimonas mengyeensis</name>
    <dbReference type="NCBI Taxonomy" id="1302730"/>
    <lineage>
        <taxon>Bacteria</taxon>
        <taxon>Pseudomonadati</taxon>
        <taxon>Balneolota</taxon>
        <taxon>Balneolia</taxon>
        <taxon>Balneolales</taxon>
        <taxon>Balneolaceae</taxon>
        <taxon>Gracilimonas</taxon>
    </lineage>
</organism>
<evidence type="ECO:0000313" key="5">
    <source>
        <dbReference type="Proteomes" id="UP000317557"/>
    </source>
</evidence>
<comment type="similarity">
    <text evidence="1">Belongs to the glycosyl hydrolase 16 family.</text>
</comment>
<evidence type="ECO:0000256" key="1">
    <source>
        <dbReference type="ARBA" id="ARBA00006865"/>
    </source>
</evidence>
<dbReference type="CDD" id="cd08023">
    <property type="entry name" value="GH16_laminarinase_like"/>
    <property type="match status" value="1"/>
</dbReference>
<accession>A0A521EXH1</accession>